<evidence type="ECO:0000313" key="3">
    <source>
        <dbReference type="Proteomes" id="UP000256964"/>
    </source>
</evidence>
<gene>
    <name evidence="2" type="ORF">OH76DRAFT_4422</name>
</gene>
<feature type="compositionally biased region" description="Polar residues" evidence="1">
    <location>
        <begin position="79"/>
        <end position="98"/>
    </location>
</feature>
<organism evidence="2 3">
    <name type="scientific">Lentinus brumalis</name>
    <dbReference type="NCBI Taxonomy" id="2498619"/>
    <lineage>
        <taxon>Eukaryota</taxon>
        <taxon>Fungi</taxon>
        <taxon>Dikarya</taxon>
        <taxon>Basidiomycota</taxon>
        <taxon>Agaricomycotina</taxon>
        <taxon>Agaricomycetes</taxon>
        <taxon>Polyporales</taxon>
        <taxon>Polyporaceae</taxon>
        <taxon>Lentinus</taxon>
    </lineage>
</organism>
<feature type="region of interest" description="Disordered" evidence="1">
    <location>
        <begin position="64"/>
        <end position="101"/>
    </location>
</feature>
<dbReference type="Proteomes" id="UP000256964">
    <property type="component" value="Unassembled WGS sequence"/>
</dbReference>
<feature type="compositionally biased region" description="Basic and acidic residues" evidence="1">
    <location>
        <begin position="67"/>
        <end position="78"/>
    </location>
</feature>
<proteinExistence type="predicted"/>
<dbReference type="EMBL" id="KZ857379">
    <property type="protein sequence ID" value="RDX56986.1"/>
    <property type="molecule type" value="Genomic_DNA"/>
</dbReference>
<evidence type="ECO:0000256" key="1">
    <source>
        <dbReference type="SAM" id="MobiDB-lite"/>
    </source>
</evidence>
<evidence type="ECO:0000313" key="2">
    <source>
        <dbReference type="EMBL" id="RDX56986.1"/>
    </source>
</evidence>
<dbReference type="AlphaFoldDB" id="A0A371DWU0"/>
<protein>
    <submittedName>
        <fullName evidence="2">Uncharacterized protein</fullName>
    </submittedName>
</protein>
<name>A0A371DWU0_9APHY</name>
<reference evidence="2 3" key="1">
    <citation type="journal article" date="2018" name="Biotechnol. Biofuels">
        <title>Integrative visual omics of the white-rot fungus Polyporus brumalis exposes the biotechnological potential of its oxidative enzymes for delignifying raw plant biomass.</title>
        <authorList>
            <person name="Miyauchi S."/>
            <person name="Rancon A."/>
            <person name="Drula E."/>
            <person name="Hage H."/>
            <person name="Chaduli D."/>
            <person name="Favel A."/>
            <person name="Grisel S."/>
            <person name="Henrissat B."/>
            <person name="Herpoel-Gimbert I."/>
            <person name="Ruiz-Duenas F.J."/>
            <person name="Chevret D."/>
            <person name="Hainaut M."/>
            <person name="Lin J."/>
            <person name="Wang M."/>
            <person name="Pangilinan J."/>
            <person name="Lipzen A."/>
            <person name="Lesage-Meessen L."/>
            <person name="Navarro D."/>
            <person name="Riley R."/>
            <person name="Grigoriev I.V."/>
            <person name="Zhou S."/>
            <person name="Raouche S."/>
            <person name="Rosso M.N."/>
        </authorList>
    </citation>
    <scope>NUCLEOTIDE SEQUENCE [LARGE SCALE GENOMIC DNA]</scope>
    <source>
        <strain evidence="2 3">BRFM 1820</strain>
    </source>
</reference>
<accession>A0A371DWU0</accession>
<sequence length="155" mass="17218">MGLARSSSDGHSRLGGPRILRSRLQNTRLQTSVLRQPRVRRSPVYYRHSRPLITERLSIRTARVNAGRRDLPPGDRETTGATTEQSALHYSPSATSSDLPMAMPAATSRSFLLPVQDHILYGHHRLRRPQNSTAYDIVLLTGVLSTLCPILAEAL</sequence>
<keyword evidence="3" id="KW-1185">Reference proteome</keyword>